<evidence type="ECO:0000256" key="1">
    <source>
        <dbReference type="SAM" id="SignalP"/>
    </source>
</evidence>
<dbReference type="AlphaFoldDB" id="A0A0A9E5N6"/>
<sequence length="74" mass="8992">MWLLSPILLIGWINFMSRRTNFSTQVQSQATYVWEKYLACNTQTTFVWRKHFCVVLSDELTKDWKVIKHFSMTW</sequence>
<organism evidence="2">
    <name type="scientific">Arundo donax</name>
    <name type="common">Giant reed</name>
    <name type="synonym">Donax arundinaceus</name>
    <dbReference type="NCBI Taxonomy" id="35708"/>
    <lineage>
        <taxon>Eukaryota</taxon>
        <taxon>Viridiplantae</taxon>
        <taxon>Streptophyta</taxon>
        <taxon>Embryophyta</taxon>
        <taxon>Tracheophyta</taxon>
        <taxon>Spermatophyta</taxon>
        <taxon>Magnoliopsida</taxon>
        <taxon>Liliopsida</taxon>
        <taxon>Poales</taxon>
        <taxon>Poaceae</taxon>
        <taxon>PACMAD clade</taxon>
        <taxon>Arundinoideae</taxon>
        <taxon>Arundineae</taxon>
        <taxon>Arundo</taxon>
    </lineage>
</organism>
<protein>
    <submittedName>
        <fullName evidence="2">Uncharacterized protein</fullName>
    </submittedName>
</protein>
<dbReference type="EMBL" id="GBRH01204715">
    <property type="protein sequence ID" value="JAD93180.1"/>
    <property type="molecule type" value="Transcribed_RNA"/>
</dbReference>
<proteinExistence type="predicted"/>
<feature type="signal peptide" evidence="1">
    <location>
        <begin position="1"/>
        <end position="18"/>
    </location>
</feature>
<reference evidence="2" key="1">
    <citation type="submission" date="2014-09" db="EMBL/GenBank/DDBJ databases">
        <authorList>
            <person name="Magalhaes I.L.F."/>
            <person name="Oliveira U."/>
            <person name="Santos F.R."/>
            <person name="Vidigal T.H.D.A."/>
            <person name="Brescovit A.D."/>
            <person name="Santos A.J."/>
        </authorList>
    </citation>
    <scope>NUCLEOTIDE SEQUENCE</scope>
    <source>
        <tissue evidence="2">Shoot tissue taken approximately 20 cm above the soil surface</tissue>
    </source>
</reference>
<name>A0A0A9E5N6_ARUDO</name>
<keyword evidence="1" id="KW-0732">Signal</keyword>
<feature type="chain" id="PRO_5002064156" evidence="1">
    <location>
        <begin position="19"/>
        <end position="74"/>
    </location>
</feature>
<reference evidence="2" key="2">
    <citation type="journal article" date="2015" name="Data Brief">
        <title>Shoot transcriptome of the giant reed, Arundo donax.</title>
        <authorList>
            <person name="Barrero R.A."/>
            <person name="Guerrero F.D."/>
            <person name="Moolhuijzen P."/>
            <person name="Goolsby J.A."/>
            <person name="Tidwell J."/>
            <person name="Bellgard S.E."/>
            <person name="Bellgard M.I."/>
        </authorList>
    </citation>
    <scope>NUCLEOTIDE SEQUENCE</scope>
    <source>
        <tissue evidence="2">Shoot tissue taken approximately 20 cm above the soil surface</tissue>
    </source>
</reference>
<accession>A0A0A9E5N6</accession>
<evidence type="ECO:0000313" key="2">
    <source>
        <dbReference type="EMBL" id="JAD93180.1"/>
    </source>
</evidence>